<evidence type="ECO:0000256" key="4">
    <source>
        <dbReference type="ARBA" id="ARBA00023065"/>
    </source>
</evidence>
<keyword evidence="7" id="KW-0066">ATP synthesis</keyword>
<evidence type="ECO:0000256" key="7">
    <source>
        <dbReference type="ARBA" id="ARBA00023310"/>
    </source>
</evidence>
<reference evidence="9" key="1">
    <citation type="submission" date="2018-06" db="EMBL/GenBank/DDBJ databases">
        <authorList>
            <person name="Zhirakovskaya E."/>
        </authorList>
    </citation>
    <scope>NUCLEOTIDE SEQUENCE</scope>
</reference>
<keyword evidence="4" id="KW-0406">Ion transport</keyword>
<comment type="similarity">
    <text evidence="2">Belongs to the ATPase epsilon chain family.</text>
</comment>
<keyword evidence="6" id="KW-0139">CF(1)</keyword>
<dbReference type="HAMAP" id="MF_00530">
    <property type="entry name" value="ATP_synth_epsil_bac"/>
    <property type="match status" value="1"/>
</dbReference>
<evidence type="ECO:0000313" key="9">
    <source>
        <dbReference type="EMBL" id="VAX38926.1"/>
    </source>
</evidence>
<evidence type="ECO:0000256" key="3">
    <source>
        <dbReference type="ARBA" id="ARBA00022448"/>
    </source>
</evidence>
<dbReference type="PANTHER" id="PTHR13822:SF10">
    <property type="entry name" value="ATP SYNTHASE EPSILON CHAIN, CHLOROPLASTIC"/>
    <property type="match status" value="1"/>
</dbReference>
<dbReference type="InterPro" id="IPR001469">
    <property type="entry name" value="ATP_synth_F1_dsu/esu"/>
</dbReference>
<evidence type="ECO:0000259" key="8">
    <source>
        <dbReference type="Pfam" id="PF02823"/>
    </source>
</evidence>
<comment type="subcellular location">
    <subcellularLocation>
        <location evidence="1">Membrane</location>
        <topology evidence="1">Peripheral membrane protein</topology>
    </subcellularLocation>
</comment>
<organism evidence="9">
    <name type="scientific">hydrothermal vent metagenome</name>
    <dbReference type="NCBI Taxonomy" id="652676"/>
    <lineage>
        <taxon>unclassified sequences</taxon>
        <taxon>metagenomes</taxon>
        <taxon>ecological metagenomes</taxon>
    </lineage>
</organism>
<dbReference type="Pfam" id="PF02823">
    <property type="entry name" value="ATP-synt_DE_N"/>
    <property type="match status" value="1"/>
</dbReference>
<evidence type="ECO:0000256" key="6">
    <source>
        <dbReference type="ARBA" id="ARBA00023196"/>
    </source>
</evidence>
<name>A0A3B1D7R4_9ZZZZ</name>
<dbReference type="EMBL" id="UOGK01000171">
    <property type="protein sequence ID" value="VAX38926.1"/>
    <property type="molecule type" value="Genomic_DNA"/>
</dbReference>
<feature type="domain" description="ATP synthase F1 complex delta/epsilon subunit N-terminal" evidence="8">
    <location>
        <begin position="6"/>
        <end position="90"/>
    </location>
</feature>
<dbReference type="GO" id="GO:0045259">
    <property type="term" value="C:proton-transporting ATP synthase complex"/>
    <property type="evidence" value="ECO:0007669"/>
    <property type="project" value="UniProtKB-KW"/>
</dbReference>
<sequence length="149" mass="15911">MAEKTFHCSVVTPTEKLIEGEMTYASVPAWDGLFGVLPSRAPLLARLGLGELQLHNAAVDGSPGGEQSFLIDGGFVKMADNNLTILAERAIPADQLTLTDAEAELAEAEARTVPADAQNLAAQQTKIRQDVARAQLKVRMAKDIQTQGI</sequence>
<accession>A0A3B1D7R4</accession>
<proteinExistence type="inferred from homology"/>
<dbReference type="Gene3D" id="2.60.15.10">
    <property type="entry name" value="F0F1 ATP synthase delta/epsilon subunit, N-terminal"/>
    <property type="match status" value="1"/>
</dbReference>
<gene>
    <name evidence="9" type="ORF">MNBD_PLANCTO03-707</name>
</gene>
<evidence type="ECO:0000256" key="1">
    <source>
        <dbReference type="ARBA" id="ARBA00004170"/>
    </source>
</evidence>
<evidence type="ECO:0000256" key="2">
    <source>
        <dbReference type="ARBA" id="ARBA00005712"/>
    </source>
</evidence>
<dbReference type="AlphaFoldDB" id="A0A3B1D7R4"/>
<dbReference type="InterPro" id="IPR020546">
    <property type="entry name" value="ATP_synth_F1_dsu/esu_N"/>
</dbReference>
<evidence type="ECO:0000256" key="5">
    <source>
        <dbReference type="ARBA" id="ARBA00023136"/>
    </source>
</evidence>
<keyword evidence="5" id="KW-0472">Membrane</keyword>
<dbReference type="PANTHER" id="PTHR13822">
    <property type="entry name" value="ATP SYNTHASE DELTA/EPSILON CHAIN"/>
    <property type="match status" value="1"/>
</dbReference>
<protein>
    <recommendedName>
        <fullName evidence="8">ATP synthase F1 complex delta/epsilon subunit N-terminal domain-containing protein</fullName>
    </recommendedName>
</protein>
<keyword evidence="3" id="KW-0813">Transport</keyword>
<dbReference type="SUPFAM" id="SSF51344">
    <property type="entry name" value="Epsilon subunit of F1F0-ATP synthase N-terminal domain"/>
    <property type="match status" value="1"/>
</dbReference>
<dbReference type="GO" id="GO:0046933">
    <property type="term" value="F:proton-transporting ATP synthase activity, rotational mechanism"/>
    <property type="evidence" value="ECO:0007669"/>
    <property type="project" value="InterPro"/>
</dbReference>
<dbReference type="InterPro" id="IPR036771">
    <property type="entry name" value="ATPsynth_dsu/esu_N"/>
</dbReference>
<dbReference type="CDD" id="cd12152">
    <property type="entry name" value="F1-ATPase_delta"/>
    <property type="match status" value="1"/>
</dbReference>